<gene>
    <name evidence="8" type="ORF">GN244_ATG03312</name>
    <name evidence="9" type="ORF">GN958_ATG03107</name>
</gene>
<dbReference type="Proteomes" id="UP000602510">
    <property type="component" value="Unassembled WGS sequence"/>
</dbReference>
<organism evidence="8 10">
    <name type="scientific">Phytophthora infestans</name>
    <name type="common">Potato late blight agent</name>
    <name type="synonym">Botrytis infestans</name>
    <dbReference type="NCBI Taxonomy" id="4787"/>
    <lineage>
        <taxon>Eukaryota</taxon>
        <taxon>Sar</taxon>
        <taxon>Stramenopiles</taxon>
        <taxon>Oomycota</taxon>
        <taxon>Peronosporomycetes</taxon>
        <taxon>Peronosporales</taxon>
        <taxon>Peronosporaceae</taxon>
        <taxon>Phytophthora</taxon>
    </lineage>
</organism>
<keyword evidence="10" id="KW-1185">Reference proteome</keyword>
<dbReference type="PANTHER" id="PTHR40412">
    <property type="entry name" value="SF-ASSEMBLIN"/>
    <property type="match status" value="1"/>
</dbReference>
<sequence length="276" mass="32066">MDITRPASNGIELREEDALAATQISMTATRSKLENLMSSFTTFDDVMRIGTRQRREKDECRLAEMRQEMNSLENKLEAEIKKRIGMAKSLQNYCDEQVAQMTEAFEKLLGDRAKQVDNRLDNLTQEITNIQALVAKEKHEIPLMIENKTNELTQKLIAFMDSFEEERQRRSNQEAMILKRLSDHEHATAEYFERERHDRELKYSGLKNALDAYCSTRIRGDDRFHAFAQEEIANIQNALVTEAQAREREDDEIVEALNRYTAKLQDSLKVITSPNE</sequence>
<dbReference type="EMBL" id="WSZM01000071">
    <property type="protein sequence ID" value="KAF4044420.1"/>
    <property type="molecule type" value="Genomic_DNA"/>
</dbReference>
<evidence type="ECO:0000256" key="4">
    <source>
        <dbReference type="ARBA" id="ARBA00022701"/>
    </source>
</evidence>
<evidence type="ECO:0000256" key="5">
    <source>
        <dbReference type="ARBA" id="ARBA00023054"/>
    </source>
</evidence>
<evidence type="ECO:0000313" key="8">
    <source>
        <dbReference type="EMBL" id="KAF4044420.1"/>
    </source>
</evidence>
<keyword evidence="5 7" id="KW-0175">Coiled coil</keyword>
<comment type="similarity">
    <text evidence="2">Belongs to the SF-assemblin family.</text>
</comment>
<dbReference type="OMA" id="QNYCDEQ"/>
<proteinExistence type="inferred from homology"/>
<keyword evidence="6" id="KW-0206">Cytoskeleton</keyword>
<dbReference type="Proteomes" id="UP000704712">
    <property type="component" value="Unassembled WGS sequence"/>
</dbReference>
<dbReference type="EMBL" id="JAACNO010000412">
    <property type="protein sequence ID" value="KAF4147752.1"/>
    <property type="molecule type" value="Genomic_DNA"/>
</dbReference>
<evidence type="ECO:0000256" key="6">
    <source>
        <dbReference type="ARBA" id="ARBA00023212"/>
    </source>
</evidence>
<evidence type="ECO:0000313" key="10">
    <source>
        <dbReference type="Proteomes" id="UP000602510"/>
    </source>
</evidence>
<reference evidence="8" key="1">
    <citation type="submission" date="2020-04" db="EMBL/GenBank/DDBJ databases">
        <title>Hybrid Assembly of Korean Phytophthora infestans isolates.</title>
        <authorList>
            <person name="Prokchorchik M."/>
            <person name="Lee Y."/>
            <person name="Seo J."/>
            <person name="Cho J.-H."/>
            <person name="Park Y.-E."/>
            <person name="Jang D.-C."/>
            <person name="Im J.-S."/>
            <person name="Choi J.-G."/>
            <person name="Park H.-J."/>
            <person name="Lee G.-B."/>
            <person name="Lee Y.-G."/>
            <person name="Hong S.-Y."/>
            <person name="Cho K."/>
            <person name="Sohn K.H."/>
        </authorList>
    </citation>
    <scope>NUCLEOTIDE SEQUENCE</scope>
    <source>
        <strain evidence="8">KR_1_A1</strain>
        <strain evidence="9">KR_2_A2</strain>
    </source>
</reference>
<dbReference type="PANTHER" id="PTHR40412:SF1">
    <property type="entry name" value="SF-ASSEMBLIN"/>
    <property type="match status" value="1"/>
</dbReference>
<dbReference type="AlphaFoldDB" id="A0A833WNV3"/>
<dbReference type="InterPro" id="IPR008374">
    <property type="entry name" value="SF_assemblin/giardin_b"/>
</dbReference>
<evidence type="ECO:0000256" key="3">
    <source>
        <dbReference type="ARBA" id="ARBA00022490"/>
    </source>
</evidence>
<comment type="subcellular location">
    <subcellularLocation>
        <location evidence="1">Cytoplasm</location>
        <location evidence="1">Cytoskeleton</location>
    </subcellularLocation>
</comment>
<name>A0A833WNV3_PHYIN</name>
<keyword evidence="4" id="KW-0493">Microtubule</keyword>
<keyword evidence="3" id="KW-0963">Cytoplasm</keyword>
<accession>A0A833WNV3</accession>
<feature type="coiled-coil region" evidence="7">
    <location>
        <begin position="113"/>
        <end position="140"/>
    </location>
</feature>
<comment type="caution">
    <text evidence="8">The sequence shown here is derived from an EMBL/GenBank/DDBJ whole genome shotgun (WGS) entry which is preliminary data.</text>
</comment>
<evidence type="ECO:0000256" key="1">
    <source>
        <dbReference type="ARBA" id="ARBA00004245"/>
    </source>
</evidence>
<dbReference type="PRINTS" id="PR01799">
    <property type="entry name" value="SFASSEMBLIN"/>
</dbReference>
<evidence type="ECO:0000256" key="7">
    <source>
        <dbReference type="SAM" id="Coils"/>
    </source>
</evidence>
<evidence type="ECO:0000313" key="9">
    <source>
        <dbReference type="EMBL" id="KAF4147752.1"/>
    </source>
</evidence>
<dbReference type="Pfam" id="PF06705">
    <property type="entry name" value="SF-assemblin"/>
    <property type="match status" value="1"/>
</dbReference>
<feature type="coiled-coil region" evidence="7">
    <location>
        <begin position="55"/>
        <end position="82"/>
    </location>
</feature>
<dbReference type="GO" id="GO:0005200">
    <property type="term" value="F:structural constituent of cytoskeleton"/>
    <property type="evidence" value="ECO:0007669"/>
    <property type="project" value="InterPro"/>
</dbReference>
<dbReference type="GO" id="GO:0005874">
    <property type="term" value="C:microtubule"/>
    <property type="evidence" value="ECO:0007669"/>
    <property type="project" value="UniProtKB-KW"/>
</dbReference>
<evidence type="ECO:0000256" key="2">
    <source>
        <dbReference type="ARBA" id="ARBA00005678"/>
    </source>
</evidence>
<protein>
    <submittedName>
        <fullName evidence="8">SF-assemblin/beta giardin</fullName>
    </submittedName>
</protein>